<evidence type="ECO:0000313" key="1">
    <source>
        <dbReference type="EMBL" id="ADU79197.1"/>
    </source>
</evidence>
<protein>
    <recommendedName>
        <fullName evidence="3">AAA domain protein</fullName>
    </recommendedName>
</protein>
<name>E9NIH1_9CAUD</name>
<dbReference type="OrthoDB" id="7069at10239"/>
<dbReference type="RefSeq" id="YP_007003169.1">
    <property type="nucleotide sequence ID" value="NC_019485.1"/>
</dbReference>
<dbReference type="Gene3D" id="3.40.50.300">
    <property type="entry name" value="P-loop containing nucleotide triphosphate hydrolases"/>
    <property type="match status" value="1"/>
</dbReference>
<dbReference type="Proteomes" id="UP000007263">
    <property type="component" value="Segment"/>
</dbReference>
<dbReference type="EMBL" id="HQ641380">
    <property type="protein sequence ID" value="ADU79197.1"/>
    <property type="molecule type" value="Genomic_DNA"/>
</dbReference>
<dbReference type="KEGG" id="vg:14006825"/>
<dbReference type="Pfam" id="PF13479">
    <property type="entry name" value="AAA_24"/>
    <property type="match status" value="1"/>
</dbReference>
<keyword evidence="2" id="KW-1185">Reference proteome</keyword>
<organism evidence="1 2">
    <name type="scientific">Enterobacter phage EcP1</name>
    <dbReference type="NCBI Taxonomy" id="942016"/>
    <lineage>
        <taxon>Viruses</taxon>
        <taxon>Duplodnaviria</taxon>
        <taxon>Heunggongvirae</taxon>
        <taxon>Uroviricota</taxon>
        <taxon>Caudoviricetes</taxon>
        <taxon>Schitoviridae</taxon>
        <taxon>Eceepunavirus</taxon>
        <taxon>Eceepunavirus EcP1</taxon>
    </lineage>
</organism>
<evidence type="ECO:0008006" key="3">
    <source>
        <dbReference type="Google" id="ProtNLM"/>
    </source>
</evidence>
<reference evidence="1 2" key="1">
    <citation type="submission" date="2010-11" db="EMBL/GenBank/DDBJ databases">
        <title>Complete nucleotide sequence of the bacteriophage EcP1, a new member of the N4-like viruses.</title>
        <authorList>
            <person name="Zhu J."/>
            <person name="Rao X."/>
            <person name="Tan Y."/>
            <person name="Hu Z."/>
            <person name="Xiong K."/>
            <person name="Chen Z."/>
            <person name="Li S."/>
            <person name="Yang J."/>
            <person name="Jin X."/>
            <person name="Chen Y."/>
            <person name="Hu F."/>
        </authorList>
    </citation>
    <scope>NUCLEOTIDE SEQUENCE [LARGE SCALE GENOMIC DNA]</scope>
</reference>
<sequence length="246" mass="27922">MSDEIFNKQLVLIGGESATGKSASLRNIRDQENTLYLNAEAGKRLPFRSKFKQAVITDPMQVPQTFKDIKTVEAIKGTKLLICDSLTFLMDMYESTRVLKAKNKMEGWSDFQQYFKELMQVHVASANHGVIFTAHTKSELNEATGLYQTSVPIKGALKGNGIEAYFSTVVHAKKMPLTALEKYQSDLLHITEDDEIVGYKHVFQTQVTKETVGDRIRSPMGMFSRNETFMDNDAQLLLDRLNEYYN</sequence>
<accession>E9NIH1</accession>
<gene>
    <name evidence="1" type="ORF">EcP1_gp46</name>
</gene>
<dbReference type="GeneID" id="14006825"/>
<dbReference type="InterPro" id="IPR027417">
    <property type="entry name" value="P-loop_NTPase"/>
</dbReference>
<dbReference type="SUPFAM" id="SSF52540">
    <property type="entry name" value="P-loop containing nucleoside triphosphate hydrolases"/>
    <property type="match status" value="1"/>
</dbReference>
<proteinExistence type="predicted"/>
<evidence type="ECO:0000313" key="2">
    <source>
        <dbReference type="Proteomes" id="UP000007263"/>
    </source>
</evidence>